<keyword evidence="1" id="KW-0677">Repeat</keyword>
<reference evidence="4" key="1">
    <citation type="submission" date="2020-02" db="EMBL/GenBank/DDBJ databases">
        <title>Relaxed selection underlies rapid genomic changes in the transitions from sociality to social parasitism in ants.</title>
        <authorList>
            <person name="Bi X."/>
        </authorList>
    </citation>
    <scope>NUCLEOTIDE SEQUENCE</scope>
    <source>
        <strain evidence="4">BGI-DK2013a</strain>
        <tissue evidence="4">Whole body</tissue>
    </source>
</reference>
<gene>
    <name evidence="4" type="primary">Nhl1_1</name>
    <name evidence="4" type="ORF">G6Z75_0012711</name>
</gene>
<dbReference type="Proteomes" id="UP000667349">
    <property type="component" value="Unassembled WGS sequence"/>
</dbReference>
<comment type="caution">
    <text evidence="4">The sequence shown here is derived from an EMBL/GenBank/DDBJ whole genome shotgun (WGS) entry which is preliminary data.</text>
</comment>
<feature type="non-terminal residue" evidence="4">
    <location>
        <position position="741"/>
    </location>
</feature>
<dbReference type="PROSITE" id="PS51125">
    <property type="entry name" value="NHL"/>
    <property type="match status" value="2"/>
</dbReference>
<dbReference type="InterPro" id="IPR050952">
    <property type="entry name" value="TRIM-NHL_E3_ligases"/>
</dbReference>
<organism evidence="4 5">
    <name type="scientific">Acromyrmex insinuator</name>
    <dbReference type="NCBI Taxonomy" id="230686"/>
    <lineage>
        <taxon>Eukaryota</taxon>
        <taxon>Metazoa</taxon>
        <taxon>Ecdysozoa</taxon>
        <taxon>Arthropoda</taxon>
        <taxon>Hexapoda</taxon>
        <taxon>Insecta</taxon>
        <taxon>Pterygota</taxon>
        <taxon>Neoptera</taxon>
        <taxon>Endopterygota</taxon>
        <taxon>Hymenoptera</taxon>
        <taxon>Apocrita</taxon>
        <taxon>Aculeata</taxon>
        <taxon>Formicoidea</taxon>
        <taxon>Formicidae</taxon>
        <taxon>Myrmicinae</taxon>
        <taxon>Acromyrmex</taxon>
    </lineage>
</organism>
<evidence type="ECO:0000256" key="3">
    <source>
        <dbReference type="SAM" id="MobiDB-lite"/>
    </source>
</evidence>
<sequence length="741" mass="82193">MSQPAARSTQHTGRLACGSTRVDPFARKPQRNHPTSQGGGEGPTGVYVQWGSKPHITHGKGAILPLTVPCHRAIEVRAANPYRHTGDPSRRTRPPGVPPTRRGDPLWGAGPGVQTPPVRRESAQAALRPPHKWKHCIFVFNHKGELVYRMCNKGYGKSELCSPEGITFHPERSILYIADTGNNRIQILEKDGTYLDSIGPKNKNTGDTVKFRKTGPSKLNQPTDVAVTIMHVVVADSGNHKIKIFNHDGQILQSIGGIGTTKGLFRSPEVLKIDDKGYIIVGDAGNGRVQIFSPEGKFLQVLGDKNTQGYKFAWVSDFGWCLSTVGDAQRRQSTPYPLVAFTRRIQRELASKGAENAQWKRSSFHPLNTVSLAGILRQQAARSGSGLLASRSQDNCERLLFYLLTMSSDLNSILVAEDSSHFGRQGARFGGPALTGDLIDKDPDKSPSRPQALQAGKLLERIIATRIVQQLSRSDPNILEDQYEFRESRSTINAIRWILTEGLHREGGGGVALVISLNVVNVFNLPCPYSTRLLLGIPQGSILGPLLWIIIYNVVIFSIPSSPPEVTAQKTEAMFIHGFRKVPPPAQVIVGSVSITVGDLKYPYLKYRLTQVFTRRNCFVEYLCRIEKKSTTHCHHYVVIRDSAQHTLDICPTWTELRGVLVEKVGPDFSPPCPHEGYAEAANTLHRMYDKYSIIECELVVYVLDYIVHAALNDKYIYIKKNIPLKNYLFSNLFISSSLSL</sequence>
<dbReference type="CDD" id="cd05819">
    <property type="entry name" value="NHL"/>
    <property type="match status" value="1"/>
</dbReference>
<keyword evidence="5" id="KW-1185">Reference proteome</keyword>
<evidence type="ECO:0000313" key="5">
    <source>
        <dbReference type="Proteomes" id="UP000667349"/>
    </source>
</evidence>
<dbReference type="GO" id="GO:0043161">
    <property type="term" value="P:proteasome-mediated ubiquitin-dependent protein catabolic process"/>
    <property type="evidence" value="ECO:0007669"/>
    <property type="project" value="TreeGrafter"/>
</dbReference>
<accession>A0A836F4A8</accession>
<dbReference type="InterPro" id="IPR001258">
    <property type="entry name" value="NHL_repeat"/>
</dbReference>
<dbReference type="PANTHER" id="PTHR24104:SF20">
    <property type="entry name" value="RING-TYPE DOMAIN-CONTAINING PROTEIN"/>
    <property type="match status" value="1"/>
</dbReference>
<proteinExistence type="predicted"/>
<protein>
    <submittedName>
        <fullName evidence="4">NHL1 protein</fullName>
    </submittedName>
</protein>
<feature type="repeat" description="NHL" evidence="2">
    <location>
        <begin position="252"/>
        <end position="295"/>
    </location>
</feature>
<dbReference type="Gene3D" id="2.120.10.30">
    <property type="entry name" value="TolB, C-terminal domain"/>
    <property type="match status" value="1"/>
</dbReference>
<feature type="repeat" description="NHL" evidence="2">
    <location>
        <begin position="210"/>
        <end position="248"/>
    </location>
</feature>
<dbReference type="InterPro" id="IPR011042">
    <property type="entry name" value="6-blade_b-propeller_TolB-like"/>
</dbReference>
<feature type="region of interest" description="Disordered" evidence="3">
    <location>
        <begin position="79"/>
        <end position="117"/>
    </location>
</feature>
<feature type="non-terminal residue" evidence="4">
    <location>
        <position position="1"/>
    </location>
</feature>
<dbReference type="GO" id="GO:0000209">
    <property type="term" value="P:protein polyubiquitination"/>
    <property type="evidence" value="ECO:0007669"/>
    <property type="project" value="TreeGrafter"/>
</dbReference>
<evidence type="ECO:0000256" key="2">
    <source>
        <dbReference type="PROSITE-ProRule" id="PRU00504"/>
    </source>
</evidence>
<evidence type="ECO:0000313" key="4">
    <source>
        <dbReference type="EMBL" id="KAG5312850.1"/>
    </source>
</evidence>
<feature type="compositionally biased region" description="Polar residues" evidence="3">
    <location>
        <begin position="1"/>
        <end position="12"/>
    </location>
</feature>
<feature type="region of interest" description="Disordered" evidence="3">
    <location>
        <begin position="1"/>
        <end position="49"/>
    </location>
</feature>
<name>A0A836F4A8_9HYME</name>
<dbReference type="EMBL" id="JAANHZ010000285">
    <property type="protein sequence ID" value="KAG5312850.1"/>
    <property type="molecule type" value="Genomic_DNA"/>
</dbReference>
<dbReference type="GO" id="GO:0061630">
    <property type="term" value="F:ubiquitin protein ligase activity"/>
    <property type="evidence" value="ECO:0007669"/>
    <property type="project" value="TreeGrafter"/>
</dbReference>
<dbReference type="AlphaFoldDB" id="A0A836F4A8"/>
<dbReference type="SUPFAM" id="SSF63829">
    <property type="entry name" value="Calcium-dependent phosphotriesterase"/>
    <property type="match status" value="1"/>
</dbReference>
<dbReference type="PANTHER" id="PTHR24104">
    <property type="entry name" value="E3 UBIQUITIN-PROTEIN LIGASE NHLRC1-RELATED"/>
    <property type="match status" value="1"/>
</dbReference>
<evidence type="ECO:0000256" key="1">
    <source>
        <dbReference type="ARBA" id="ARBA00022737"/>
    </source>
</evidence>